<evidence type="ECO:0000313" key="1">
    <source>
        <dbReference type="EMBL" id="MCU7553032.1"/>
    </source>
</evidence>
<dbReference type="InterPro" id="IPR036412">
    <property type="entry name" value="HAD-like_sf"/>
</dbReference>
<dbReference type="InterPro" id="IPR006439">
    <property type="entry name" value="HAD-SF_hydro_IA"/>
</dbReference>
<organism evidence="1 2">
    <name type="scientific">Alteromonas salexigens</name>
    <dbReference type="NCBI Taxonomy" id="2982530"/>
    <lineage>
        <taxon>Bacteria</taxon>
        <taxon>Pseudomonadati</taxon>
        <taxon>Pseudomonadota</taxon>
        <taxon>Gammaproteobacteria</taxon>
        <taxon>Alteromonadales</taxon>
        <taxon>Alteromonadaceae</taxon>
        <taxon>Alteromonas/Salinimonas group</taxon>
        <taxon>Alteromonas</taxon>
    </lineage>
</organism>
<dbReference type="NCBIfam" id="TIGR01509">
    <property type="entry name" value="HAD-SF-IA-v3"/>
    <property type="match status" value="1"/>
</dbReference>
<dbReference type="InterPro" id="IPR023214">
    <property type="entry name" value="HAD_sf"/>
</dbReference>
<dbReference type="SUPFAM" id="SSF56784">
    <property type="entry name" value="HAD-like"/>
    <property type="match status" value="1"/>
</dbReference>
<dbReference type="EMBL" id="JAOTJC010000002">
    <property type="protein sequence ID" value="MCU7553032.1"/>
    <property type="molecule type" value="Genomic_DNA"/>
</dbReference>
<dbReference type="PRINTS" id="PR00413">
    <property type="entry name" value="HADHALOGNASE"/>
</dbReference>
<dbReference type="SFLD" id="SFLDG01129">
    <property type="entry name" value="C1.5:_HAD__Beta-PGM__Phosphata"/>
    <property type="match status" value="1"/>
</dbReference>
<protein>
    <submittedName>
        <fullName evidence="1">HAD family phosphatase</fullName>
    </submittedName>
</protein>
<dbReference type="SFLD" id="SFLDS00003">
    <property type="entry name" value="Haloacid_Dehalogenase"/>
    <property type="match status" value="1"/>
</dbReference>
<reference evidence="2" key="1">
    <citation type="submission" date="2023-07" db="EMBL/GenBank/DDBJ databases">
        <title>Study on multiphase classification of strain Alteromonas salexigens isolated from the Yellow Sea.</title>
        <authorList>
            <person name="Sun L."/>
        </authorList>
    </citation>
    <scope>NUCLEOTIDE SEQUENCE [LARGE SCALE GENOMIC DNA]</scope>
    <source>
        <strain evidence="2">ASW11-19</strain>
    </source>
</reference>
<sequence>MPETITSSTQVVLFDHDGTLIDSEQTHLQLWQEVMQAHDVTLTEAFYTQTMAGIPVNQNAVDLVHYFQLDVPAETLANAKHAKTRAFLSEQAFPLMPYAIEAVTACIEAGYTVGIVTGGSGLSVTRTLETYDLGKWITTVVAVEDVDNSKPAPDCYLRAASHLNVSPDACVAVEDTQHGMQSALNAGMRCAVIPTPHAATHDFSQATSRYQNLQEWVANELGR</sequence>
<dbReference type="Pfam" id="PF13419">
    <property type="entry name" value="HAD_2"/>
    <property type="match status" value="1"/>
</dbReference>
<dbReference type="InterPro" id="IPR051806">
    <property type="entry name" value="HAD-like_SPP"/>
</dbReference>
<name>A0ABT2VIR1_9ALTE</name>
<dbReference type="CDD" id="cd07505">
    <property type="entry name" value="HAD_BPGM-like"/>
    <property type="match status" value="1"/>
</dbReference>
<dbReference type="Proteomes" id="UP001209257">
    <property type="component" value="Unassembled WGS sequence"/>
</dbReference>
<dbReference type="RefSeq" id="WP_262991724.1">
    <property type="nucleotide sequence ID" value="NZ_JAOTJC010000002.1"/>
</dbReference>
<dbReference type="InterPro" id="IPR023198">
    <property type="entry name" value="PGP-like_dom2"/>
</dbReference>
<dbReference type="InterPro" id="IPR041492">
    <property type="entry name" value="HAD_2"/>
</dbReference>
<dbReference type="PANTHER" id="PTHR43481:SF4">
    <property type="entry name" value="GLYCEROL-1-PHOSPHATE PHOSPHOHYDROLASE 1-RELATED"/>
    <property type="match status" value="1"/>
</dbReference>
<gene>
    <name evidence="1" type="ORF">OCL06_00310</name>
</gene>
<dbReference type="PANTHER" id="PTHR43481">
    <property type="entry name" value="FRUCTOSE-1-PHOSPHATE PHOSPHATASE"/>
    <property type="match status" value="1"/>
</dbReference>
<evidence type="ECO:0000313" key="2">
    <source>
        <dbReference type="Proteomes" id="UP001209257"/>
    </source>
</evidence>
<proteinExistence type="predicted"/>
<accession>A0ABT2VIR1</accession>
<dbReference type="Gene3D" id="3.40.50.1000">
    <property type="entry name" value="HAD superfamily/HAD-like"/>
    <property type="match status" value="1"/>
</dbReference>
<comment type="caution">
    <text evidence="1">The sequence shown here is derived from an EMBL/GenBank/DDBJ whole genome shotgun (WGS) entry which is preliminary data.</text>
</comment>
<dbReference type="Gene3D" id="1.10.150.240">
    <property type="entry name" value="Putative phosphatase, domain 2"/>
    <property type="match status" value="1"/>
</dbReference>
<keyword evidence="2" id="KW-1185">Reference proteome</keyword>